<proteinExistence type="predicted"/>
<dbReference type="SUPFAM" id="SSF53448">
    <property type="entry name" value="Nucleotide-diphospho-sugar transferases"/>
    <property type="match status" value="1"/>
</dbReference>
<comment type="caution">
    <text evidence="2">The sequence shown here is derived from an EMBL/GenBank/DDBJ whole genome shotgun (WGS) entry which is preliminary data.</text>
</comment>
<gene>
    <name evidence="2" type="ORF">BXP70_15095</name>
</gene>
<dbReference type="EMBL" id="MTSE01000007">
    <property type="protein sequence ID" value="OUJ73152.1"/>
    <property type="molecule type" value="Genomic_DNA"/>
</dbReference>
<dbReference type="RefSeq" id="WP_086594914.1">
    <property type="nucleotide sequence ID" value="NZ_MTSE01000007.1"/>
</dbReference>
<dbReference type="InterPro" id="IPR001173">
    <property type="entry name" value="Glyco_trans_2-like"/>
</dbReference>
<name>A0A243WBY9_9BACT</name>
<accession>A0A243WBY9</accession>
<evidence type="ECO:0000313" key="2">
    <source>
        <dbReference type="EMBL" id="OUJ73152.1"/>
    </source>
</evidence>
<evidence type="ECO:0000313" key="3">
    <source>
        <dbReference type="Proteomes" id="UP000194873"/>
    </source>
</evidence>
<dbReference type="Gene3D" id="3.90.550.10">
    <property type="entry name" value="Spore Coat Polysaccharide Biosynthesis Protein SpsA, Chain A"/>
    <property type="match status" value="1"/>
</dbReference>
<dbReference type="GO" id="GO:0016758">
    <property type="term" value="F:hexosyltransferase activity"/>
    <property type="evidence" value="ECO:0007669"/>
    <property type="project" value="UniProtKB-ARBA"/>
</dbReference>
<organism evidence="2 3">
    <name type="scientific">Hymenobacter crusticola</name>
    <dbReference type="NCBI Taxonomy" id="1770526"/>
    <lineage>
        <taxon>Bacteria</taxon>
        <taxon>Pseudomonadati</taxon>
        <taxon>Bacteroidota</taxon>
        <taxon>Cytophagia</taxon>
        <taxon>Cytophagales</taxon>
        <taxon>Hymenobacteraceae</taxon>
        <taxon>Hymenobacter</taxon>
    </lineage>
</organism>
<feature type="domain" description="Glycosyltransferase 2-like" evidence="1">
    <location>
        <begin position="5"/>
        <end position="176"/>
    </location>
</feature>
<evidence type="ECO:0000259" key="1">
    <source>
        <dbReference type="Pfam" id="PF00535"/>
    </source>
</evidence>
<reference evidence="2 3" key="1">
    <citation type="submission" date="2017-01" db="EMBL/GenBank/DDBJ databases">
        <title>A new Hymenobacter.</title>
        <authorList>
            <person name="Liang Y."/>
            <person name="Feng F."/>
        </authorList>
    </citation>
    <scope>NUCLEOTIDE SEQUENCE [LARGE SCALE GENOMIC DNA]</scope>
    <source>
        <strain evidence="2">MIMBbqt21</strain>
    </source>
</reference>
<dbReference type="CDD" id="cd00761">
    <property type="entry name" value="Glyco_tranf_GTA_type"/>
    <property type="match status" value="1"/>
</dbReference>
<sequence>MRGVSVIICCYNSAKKLPQTLKHLADQQVDSNVEWELIIVNNNSKDQTVAVVQEEWAKYTSSVTCTIVNESKPGLSFAREAGVNKARYDILIFCDDDNWLNSNYVQTAYGIMQDNSYFGIVGGNNTAVAESDFPSWFEELKSEYACGTQGDKDGVTKRFYIWGAGMVIRKKIFEELKEKQFTSQLSDRKGVELSSGGDSEICFGAILLGYELAYSSKLQLKHFMSSDRLQWSYVVRLMLGHAKASYKLAYYWDLLDNRNYDKKWSTSLFKRSKMFLEKEGVYSIYHYLKSHKKVTDKFSLSYMVRLQSWVEHMEMYDKYDDFINYLENLKKIRVKK</sequence>
<dbReference type="AlphaFoldDB" id="A0A243WBY9"/>
<dbReference type="Pfam" id="PF00535">
    <property type="entry name" value="Glycos_transf_2"/>
    <property type="match status" value="1"/>
</dbReference>
<dbReference type="PANTHER" id="PTHR22916">
    <property type="entry name" value="GLYCOSYLTRANSFERASE"/>
    <property type="match status" value="1"/>
</dbReference>
<dbReference type="OrthoDB" id="786280at2"/>
<protein>
    <recommendedName>
        <fullName evidence="1">Glycosyltransferase 2-like domain-containing protein</fullName>
    </recommendedName>
</protein>
<dbReference type="Proteomes" id="UP000194873">
    <property type="component" value="Unassembled WGS sequence"/>
</dbReference>
<dbReference type="InterPro" id="IPR029044">
    <property type="entry name" value="Nucleotide-diphossugar_trans"/>
</dbReference>
<keyword evidence="3" id="KW-1185">Reference proteome</keyword>